<keyword evidence="6" id="KW-0418">Kinase</keyword>
<dbReference type="SMART" id="SM00304">
    <property type="entry name" value="HAMP"/>
    <property type="match status" value="1"/>
</dbReference>
<sequence length="916" mass="97239">MVRRMLSPVSVRGRLLAAFGAMVVLTTAVGGVGWFGLGETERALLSLQREGLGNIALAMRMAELSTGLAARAPFIAAIEATPSLDEERSQLELKLADLTGLVNRLPGLERASLHVPSDVPSLVRLAGRLDGTLRNLMDVTGEAIAVRAEASAIRLGLEHQRILGETLAGAAAKTFEHPGFHGLEGTGTPPLPFSVLRLADRTRDAVSAALTTTIPADLARWYSGFDADRQSLRAIDTTAPALAIMAPSLDQLLAVLDSQAAVFDIRTRQLGIEQRSRFLVAAANTLSVQLNREVESVTSTMQTAARSRGDATFSALSSGKASILALGALCALAAIAAAVYVMRDVAGNLRAVTRAMSALAGGDRLVSVPATGRPDEIGDLARAFSVFKENVAERDALARKLGENSRMLEAVFVNMNDGLSVFDENGRLVTWNPRFLDLNGFTPAEVAGRELAELQRSLLRRGVGIRMLDGSSVDLDALTRLRTEQAVRCEHHFPDGRVVELHSSPMPSGGFITTYSDLTERKDIEKQLRHALKMEAVGQLTGGIAHDFNNLLAAIMGNLQMIHDESPEQDPVRGKALRALDAAERGATTIQRLLAFSRQQALQPQAVDLNELVEGMLDLLAYGLGGGIVLKTALTPGLPPALVDPGQLENALLNLVVNARDAMPDGGTIVIATEAATQDSRQDGSDAIVLSVRDDGSGMPPAVLSRVFEPFFTTKRFGRGSGLGLSMVYGFVRQSGGKVDIQSEAGVGTLVAMAFPRARMLPETLVLPRDAGPVEGGPERILVVEDDPAVRTTTVDMLTALGYRAVPAASAEEALLLLEGTAFDLLFTDVILTGGMNGPALVAIAKVRQPTLQILFCSGYARDFLVESASLPLDIHFIQKPYQKPLLAAQIRNVLGGGAPPAARGRAEISALPGQA</sequence>
<dbReference type="PROSITE" id="PS50110">
    <property type="entry name" value="RESPONSE_REGULATORY"/>
    <property type="match status" value="1"/>
</dbReference>
<keyword evidence="5" id="KW-0808">Transferase</keyword>
<keyword evidence="13" id="KW-1185">Reference proteome</keyword>
<comment type="catalytic activity">
    <reaction evidence="1">
        <text>ATP + protein L-histidine = ADP + protein N-phospho-L-histidine.</text>
        <dbReference type="EC" id="2.7.13.3"/>
    </reaction>
</comment>
<organism evidence="12 13">
    <name type="scientific">Azospirillum melinis</name>
    <dbReference type="NCBI Taxonomy" id="328839"/>
    <lineage>
        <taxon>Bacteria</taxon>
        <taxon>Pseudomonadati</taxon>
        <taxon>Pseudomonadota</taxon>
        <taxon>Alphaproteobacteria</taxon>
        <taxon>Rhodospirillales</taxon>
        <taxon>Azospirillaceae</taxon>
        <taxon>Azospirillum</taxon>
    </lineage>
</organism>
<evidence type="ECO:0000259" key="8">
    <source>
        <dbReference type="PROSITE" id="PS50109"/>
    </source>
</evidence>
<name>A0ABX2KD42_9PROT</name>
<comment type="caution">
    <text evidence="12">The sequence shown here is derived from an EMBL/GenBank/DDBJ whole genome shotgun (WGS) entry which is preliminary data.</text>
</comment>
<dbReference type="InterPro" id="IPR003594">
    <property type="entry name" value="HATPase_dom"/>
</dbReference>
<dbReference type="Gene3D" id="3.30.450.20">
    <property type="entry name" value="PAS domain"/>
    <property type="match status" value="1"/>
</dbReference>
<dbReference type="PROSITE" id="PS50109">
    <property type="entry name" value="HIS_KIN"/>
    <property type="match status" value="1"/>
</dbReference>
<dbReference type="InterPro" id="IPR003660">
    <property type="entry name" value="HAMP_dom"/>
</dbReference>
<dbReference type="Gene3D" id="6.10.340.10">
    <property type="match status" value="1"/>
</dbReference>
<evidence type="ECO:0000256" key="1">
    <source>
        <dbReference type="ARBA" id="ARBA00000085"/>
    </source>
</evidence>
<evidence type="ECO:0000256" key="3">
    <source>
        <dbReference type="ARBA" id="ARBA00012438"/>
    </source>
</evidence>
<dbReference type="Gene3D" id="3.30.565.10">
    <property type="entry name" value="Histidine kinase-like ATPase, C-terminal domain"/>
    <property type="match status" value="1"/>
</dbReference>
<dbReference type="PRINTS" id="PR00344">
    <property type="entry name" value="BCTRLSENSOR"/>
</dbReference>
<dbReference type="PANTHER" id="PTHR43065:SF42">
    <property type="entry name" value="TWO-COMPONENT SENSOR PPRA"/>
    <property type="match status" value="1"/>
</dbReference>
<evidence type="ECO:0000256" key="4">
    <source>
        <dbReference type="ARBA" id="ARBA00022553"/>
    </source>
</evidence>
<evidence type="ECO:0000259" key="9">
    <source>
        <dbReference type="PROSITE" id="PS50110"/>
    </source>
</evidence>
<dbReference type="Pfam" id="PF02518">
    <property type="entry name" value="HATPase_c"/>
    <property type="match status" value="1"/>
</dbReference>
<dbReference type="Proteomes" id="UP000605086">
    <property type="component" value="Unassembled WGS sequence"/>
</dbReference>
<evidence type="ECO:0000256" key="5">
    <source>
        <dbReference type="ARBA" id="ARBA00022679"/>
    </source>
</evidence>
<keyword evidence="4 7" id="KW-0597">Phosphoprotein</keyword>
<dbReference type="CDD" id="cd06225">
    <property type="entry name" value="HAMP"/>
    <property type="match status" value="1"/>
</dbReference>
<protein>
    <recommendedName>
        <fullName evidence="3">histidine kinase</fullName>
        <ecNumber evidence="3">2.7.13.3</ecNumber>
    </recommendedName>
</protein>
<proteinExistence type="predicted"/>
<dbReference type="Pfam" id="PF00072">
    <property type="entry name" value="Response_reg"/>
    <property type="match status" value="1"/>
</dbReference>
<feature type="domain" description="HAMP" evidence="11">
    <location>
        <begin position="343"/>
        <end position="396"/>
    </location>
</feature>
<feature type="modified residue" description="4-aspartylphosphate" evidence="7">
    <location>
        <position position="829"/>
    </location>
</feature>
<dbReference type="InterPro" id="IPR000014">
    <property type="entry name" value="PAS"/>
</dbReference>
<dbReference type="SUPFAM" id="SSF47384">
    <property type="entry name" value="Homodimeric domain of signal transducing histidine kinase"/>
    <property type="match status" value="1"/>
</dbReference>
<evidence type="ECO:0000256" key="2">
    <source>
        <dbReference type="ARBA" id="ARBA00004370"/>
    </source>
</evidence>
<dbReference type="SUPFAM" id="SSF158472">
    <property type="entry name" value="HAMP domain-like"/>
    <property type="match status" value="1"/>
</dbReference>
<evidence type="ECO:0000259" key="11">
    <source>
        <dbReference type="PROSITE" id="PS50885"/>
    </source>
</evidence>
<dbReference type="SMART" id="SM00448">
    <property type="entry name" value="REC"/>
    <property type="match status" value="1"/>
</dbReference>
<dbReference type="InterPro" id="IPR011006">
    <property type="entry name" value="CheY-like_superfamily"/>
</dbReference>
<dbReference type="Gene3D" id="1.10.287.130">
    <property type="match status" value="1"/>
</dbReference>
<dbReference type="SUPFAM" id="SSF52172">
    <property type="entry name" value="CheY-like"/>
    <property type="match status" value="1"/>
</dbReference>
<dbReference type="NCBIfam" id="TIGR00229">
    <property type="entry name" value="sensory_box"/>
    <property type="match status" value="1"/>
</dbReference>
<dbReference type="SMART" id="SM00388">
    <property type="entry name" value="HisKA"/>
    <property type="match status" value="1"/>
</dbReference>
<evidence type="ECO:0000256" key="6">
    <source>
        <dbReference type="ARBA" id="ARBA00022777"/>
    </source>
</evidence>
<dbReference type="Gene3D" id="3.40.50.2300">
    <property type="match status" value="1"/>
</dbReference>
<comment type="subcellular location">
    <subcellularLocation>
        <location evidence="2">Membrane</location>
    </subcellularLocation>
</comment>
<dbReference type="EMBL" id="WHOS01000001">
    <property type="protein sequence ID" value="NUA97713.1"/>
    <property type="molecule type" value="Genomic_DNA"/>
</dbReference>
<dbReference type="InterPro" id="IPR004358">
    <property type="entry name" value="Sig_transdc_His_kin-like_C"/>
</dbReference>
<evidence type="ECO:0000259" key="10">
    <source>
        <dbReference type="PROSITE" id="PS50112"/>
    </source>
</evidence>
<dbReference type="Pfam" id="PF00672">
    <property type="entry name" value="HAMP"/>
    <property type="match status" value="1"/>
</dbReference>
<dbReference type="CDD" id="cd00082">
    <property type="entry name" value="HisKA"/>
    <property type="match status" value="1"/>
</dbReference>
<dbReference type="InterPro" id="IPR001789">
    <property type="entry name" value="Sig_transdc_resp-reg_receiver"/>
</dbReference>
<feature type="domain" description="PAS" evidence="10">
    <location>
        <begin position="404"/>
        <end position="454"/>
    </location>
</feature>
<dbReference type="CDD" id="cd00130">
    <property type="entry name" value="PAS"/>
    <property type="match status" value="1"/>
</dbReference>
<dbReference type="SUPFAM" id="SSF55785">
    <property type="entry name" value="PYP-like sensor domain (PAS domain)"/>
    <property type="match status" value="1"/>
</dbReference>
<dbReference type="InterPro" id="IPR036097">
    <property type="entry name" value="HisK_dim/P_sf"/>
</dbReference>
<dbReference type="InterPro" id="IPR035965">
    <property type="entry name" value="PAS-like_dom_sf"/>
</dbReference>
<dbReference type="PANTHER" id="PTHR43065">
    <property type="entry name" value="SENSOR HISTIDINE KINASE"/>
    <property type="match status" value="1"/>
</dbReference>
<dbReference type="InterPro" id="IPR036890">
    <property type="entry name" value="HATPase_C_sf"/>
</dbReference>
<dbReference type="SUPFAM" id="SSF55874">
    <property type="entry name" value="ATPase domain of HSP90 chaperone/DNA topoisomerase II/histidine kinase"/>
    <property type="match status" value="1"/>
</dbReference>
<feature type="domain" description="Histidine kinase" evidence="8">
    <location>
        <begin position="543"/>
        <end position="759"/>
    </location>
</feature>
<reference evidence="12 13" key="1">
    <citation type="submission" date="2019-10" db="EMBL/GenBank/DDBJ databases">
        <title>Genome sequence of Azospirillum melinis.</title>
        <authorList>
            <person name="Ambrosini A."/>
            <person name="Sant'Anna F.H."/>
            <person name="Cassan F.D."/>
            <person name="Souza E.M."/>
            <person name="Passaglia L.M.P."/>
        </authorList>
    </citation>
    <scope>NUCLEOTIDE SEQUENCE [LARGE SCALE GENOMIC DNA]</scope>
    <source>
        <strain evidence="12 13">TMCY0552</strain>
    </source>
</reference>
<evidence type="ECO:0000313" key="13">
    <source>
        <dbReference type="Proteomes" id="UP000605086"/>
    </source>
</evidence>
<evidence type="ECO:0000313" key="12">
    <source>
        <dbReference type="EMBL" id="NUA97713.1"/>
    </source>
</evidence>
<dbReference type="InterPro" id="IPR003661">
    <property type="entry name" value="HisK_dim/P_dom"/>
</dbReference>
<dbReference type="InterPro" id="IPR005467">
    <property type="entry name" value="His_kinase_dom"/>
</dbReference>
<dbReference type="SMART" id="SM00387">
    <property type="entry name" value="HATPase_c"/>
    <property type="match status" value="1"/>
</dbReference>
<dbReference type="Pfam" id="PF00512">
    <property type="entry name" value="HisKA"/>
    <property type="match status" value="1"/>
</dbReference>
<feature type="domain" description="Response regulatory" evidence="9">
    <location>
        <begin position="780"/>
        <end position="895"/>
    </location>
</feature>
<evidence type="ECO:0000256" key="7">
    <source>
        <dbReference type="PROSITE-ProRule" id="PRU00169"/>
    </source>
</evidence>
<dbReference type="EC" id="2.7.13.3" evidence="3"/>
<accession>A0ABX2KD42</accession>
<dbReference type="SMART" id="SM00091">
    <property type="entry name" value="PAS"/>
    <property type="match status" value="1"/>
</dbReference>
<dbReference type="PROSITE" id="PS50885">
    <property type="entry name" value="HAMP"/>
    <property type="match status" value="1"/>
</dbReference>
<gene>
    <name evidence="12" type="ORF">GBZ48_00300</name>
</gene>
<dbReference type="Pfam" id="PF12860">
    <property type="entry name" value="PAS_7"/>
    <property type="match status" value="1"/>
</dbReference>
<dbReference type="PROSITE" id="PS50112">
    <property type="entry name" value="PAS"/>
    <property type="match status" value="1"/>
</dbReference>